<protein>
    <recommendedName>
        <fullName evidence="8">Peptidase C45</fullName>
    </recommendedName>
</protein>
<gene>
    <name evidence="6" type="ORF">BE21_35945</name>
</gene>
<evidence type="ECO:0000313" key="7">
    <source>
        <dbReference type="Proteomes" id="UP000075502"/>
    </source>
</evidence>
<reference evidence="6 7" key="1">
    <citation type="submission" date="2014-02" db="EMBL/GenBank/DDBJ databases">
        <title>The small core and large imbalanced accessory genome model reveals a collaborative survival strategy of Sorangium cellulosum strains in nature.</title>
        <authorList>
            <person name="Han K."/>
            <person name="Peng R."/>
            <person name="Blom J."/>
            <person name="Li Y.-Z."/>
        </authorList>
    </citation>
    <scope>NUCLEOTIDE SEQUENCE [LARGE SCALE GENOMIC DNA]</scope>
    <source>
        <strain evidence="6 7">So0007-03</strain>
    </source>
</reference>
<dbReference type="Proteomes" id="UP000075502">
    <property type="component" value="Unassembled WGS sequence"/>
</dbReference>
<sequence>MQEEVPVADMLNGGQRSTFENAHVQAIGGWLFAHIEGEPYQRGFQHGYLLAERIEKVLRAFRFFTYQGTGKDMEFFMEAADRLYTPWLGEEYTAEIKGIAEGARDRGVQTSYREMLAWNANVELLGGWWPSSGGKVPPALRKDFSCNLVIATGSATTDGGIVLGHATWDTFANGVLFNVALDIQPAAGHRILMHTAPGMIHSGTDFFLSGSGIIGAETTIPGFTKYAPDKAPEFYRVRKAMQYATTIDGWVETMLHLNNGGYANTWVVGDINTGEIARLELGLQHHSLTRTQDGAFWGCNVPLDPRIINQETQGVDPTNIMQSAGRRVRWEQLLAEQRRAGGIDAVSARRMLADHRDVWKREDNPSSRSICGHFDREPLEFAPLSFGPYHPYGSNDAKVTTSAMAREMSFVGRHGRPCGLPFNVNEFLALHPQYEPQRDFLEDKPRDPPWVRFGAGGPTVIAP</sequence>
<proteinExistence type="predicted"/>
<dbReference type="GO" id="GO:0004620">
    <property type="term" value="F:phospholipase activity"/>
    <property type="evidence" value="ECO:0007669"/>
    <property type="project" value="InterPro"/>
</dbReference>
<dbReference type="PANTHER" id="PTHR12370">
    <property type="entry name" value="PHOSPHOLIPASE B-RELATED"/>
    <property type="match status" value="1"/>
</dbReference>
<keyword evidence="1" id="KW-0732">Signal</keyword>
<dbReference type="InterPro" id="IPR047794">
    <property type="entry name" value="C45_proenzyme-like"/>
</dbReference>
<dbReference type="Gene3D" id="3.60.60.30">
    <property type="match status" value="1"/>
</dbReference>
<dbReference type="GO" id="GO:0005576">
    <property type="term" value="C:extracellular region"/>
    <property type="evidence" value="ECO:0007669"/>
    <property type="project" value="TreeGrafter"/>
</dbReference>
<accession>A0A150TNI5</accession>
<keyword evidence="2" id="KW-0378">Hydrolase</keyword>
<dbReference type="AlphaFoldDB" id="A0A150TNI5"/>
<dbReference type="GO" id="GO:0009395">
    <property type="term" value="P:phospholipid catabolic process"/>
    <property type="evidence" value="ECO:0007669"/>
    <property type="project" value="TreeGrafter"/>
</dbReference>
<dbReference type="EMBL" id="JEME01001739">
    <property type="protein sequence ID" value="KYG06245.1"/>
    <property type="molecule type" value="Genomic_DNA"/>
</dbReference>
<dbReference type="PANTHER" id="PTHR12370:SF3">
    <property type="entry name" value="PHOSPHOLIPASE B-LIKE 2-RELATED"/>
    <property type="match status" value="1"/>
</dbReference>
<evidence type="ECO:0000313" key="6">
    <source>
        <dbReference type="EMBL" id="KYG06245.1"/>
    </source>
</evidence>
<keyword evidence="3" id="KW-0442">Lipid degradation</keyword>
<dbReference type="Pfam" id="PF04916">
    <property type="entry name" value="Phospholip_B"/>
    <property type="match status" value="1"/>
</dbReference>
<evidence type="ECO:0000256" key="3">
    <source>
        <dbReference type="ARBA" id="ARBA00022963"/>
    </source>
</evidence>
<name>A0A150TNI5_SORCE</name>
<keyword evidence="5" id="KW-0325">Glycoprotein</keyword>
<evidence type="ECO:0000256" key="5">
    <source>
        <dbReference type="ARBA" id="ARBA00023180"/>
    </source>
</evidence>
<evidence type="ECO:0008006" key="8">
    <source>
        <dbReference type="Google" id="ProtNLM"/>
    </source>
</evidence>
<evidence type="ECO:0000256" key="1">
    <source>
        <dbReference type="ARBA" id="ARBA00022729"/>
    </source>
</evidence>
<organism evidence="6 7">
    <name type="scientific">Sorangium cellulosum</name>
    <name type="common">Polyangium cellulosum</name>
    <dbReference type="NCBI Taxonomy" id="56"/>
    <lineage>
        <taxon>Bacteria</taxon>
        <taxon>Pseudomonadati</taxon>
        <taxon>Myxococcota</taxon>
        <taxon>Polyangia</taxon>
        <taxon>Polyangiales</taxon>
        <taxon>Polyangiaceae</taxon>
        <taxon>Sorangium</taxon>
    </lineage>
</organism>
<dbReference type="InterPro" id="IPR007000">
    <property type="entry name" value="PLipase_B-like"/>
</dbReference>
<evidence type="ECO:0000256" key="2">
    <source>
        <dbReference type="ARBA" id="ARBA00022801"/>
    </source>
</evidence>
<dbReference type="NCBIfam" id="NF040521">
    <property type="entry name" value="C45_proenzyme"/>
    <property type="match status" value="1"/>
</dbReference>
<comment type="caution">
    <text evidence="6">The sequence shown here is derived from an EMBL/GenBank/DDBJ whole genome shotgun (WGS) entry which is preliminary data.</text>
</comment>
<evidence type="ECO:0000256" key="4">
    <source>
        <dbReference type="ARBA" id="ARBA00023098"/>
    </source>
</evidence>
<keyword evidence="4" id="KW-0443">Lipid metabolism</keyword>